<organism evidence="1 2">
    <name type="scientific">Mucilaginibacter paludis DSM 18603</name>
    <dbReference type="NCBI Taxonomy" id="714943"/>
    <lineage>
        <taxon>Bacteria</taxon>
        <taxon>Pseudomonadati</taxon>
        <taxon>Bacteroidota</taxon>
        <taxon>Sphingobacteriia</taxon>
        <taxon>Sphingobacteriales</taxon>
        <taxon>Sphingobacteriaceae</taxon>
        <taxon>Mucilaginibacter</taxon>
    </lineage>
</organism>
<dbReference type="Proteomes" id="UP000002774">
    <property type="component" value="Chromosome"/>
</dbReference>
<dbReference type="eggNOG" id="ENOG5033DDR">
    <property type="taxonomic scope" value="Bacteria"/>
</dbReference>
<sequence>MIPTAAKGLGKFDEEMLPWLYKSSLSMKPVAILITLLLAACNANQKPVTVAKTIARKEIMFPFGDTTFHWKQIEKQNDTLKERFMKVAAKLLQNEYSYYNQNEPSTPSLSDFKQALHVVDFNGDGQDDLVFDGDSGGEPKVIAFILNTIAGFKIVFKDMQYVKRFDFDDKHRIESVYLQDPGCCDAHMTFNKIYHIEYRLAKPVFKRIYFTGHHQDTYFPKTYFSEPFRFEVLNNHYKIRTKPMIDDTCTTFISGDPLKGDAIGELRKGTRGRAIASQADKTGRLWWLVELDLKSKIKTSVFYDDEDMGISSKVGWISSRYAKKI</sequence>
<keyword evidence="2" id="KW-1185">Reference proteome</keyword>
<reference evidence="1" key="1">
    <citation type="submission" date="2011-09" db="EMBL/GenBank/DDBJ databases">
        <title>The permanent draft genome of Mucilaginibacter paludis DSM 18603.</title>
        <authorList>
            <consortium name="US DOE Joint Genome Institute (JGI-PGF)"/>
            <person name="Lucas S."/>
            <person name="Han J."/>
            <person name="Lapidus A."/>
            <person name="Bruce D."/>
            <person name="Goodwin L."/>
            <person name="Pitluck S."/>
            <person name="Peters L."/>
            <person name="Kyrpides N."/>
            <person name="Mavromatis K."/>
            <person name="Ivanova N."/>
            <person name="Mikhailova N."/>
            <person name="Held B."/>
            <person name="Detter J.C."/>
            <person name="Tapia R."/>
            <person name="Han C."/>
            <person name="Land M."/>
            <person name="Hauser L."/>
            <person name="Markowitz V."/>
            <person name="Cheng J.-F."/>
            <person name="Hugenholtz P."/>
            <person name="Woyke T."/>
            <person name="Wu D."/>
            <person name="Tindall B."/>
            <person name="Brambilla E."/>
            <person name="Klenk H.-P."/>
            <person name="Eisen J.A."/>
        </authorList>
    </citation>
    <scope>NUCLEOTIDE SEQUENCE [LARGE SCALE GENOMIC DNA]</scope>
    <source>
        <strain evidence="1">DSM 18603</strain>
    </source>
</reference>
<dbReference type="STRING" id="714943.Mucpa_6102"/>
<name>H1YDF1_9SPHI</name>
<dbReference type="HOGENOM" id="CLU_854771_0_0_10"/>
<gene>
    <name evidence="1" type="ORF">Mucpa_6102</name>
</gene>
<protein>
    <submittedName>
        <fullName evidence="1">FG-GAP repeat protein</fullName>
    </submittedName>
</protein>
<dbReference type="RefSeq" id="WP_008511697.1">
    <property type="nucleotide sequence ID" value="NZ_CM001403.1"/>
</dbReference>
<accession>H1YDF1</accession>
<dbReference type="EMBL" id="CM001403">
    <property type="protein sequence ID" value="EHQ30160.1"/>
    <property type="molecule type" value="Genomic_DNA"/>
</dbReference>
<evidence type="ECO:0000313" key="1">
    <source>
        <dbReference type="EMBL" id="EHQ30160.1"/>
    </source>
</evidence>
<dbReference type="AlphaFoldDB" id="H1YDF1"/>
<evidence type="ECO:0000313" key="2">
    <source>
        <dbReference type="Proteomes" id="UP000002774"/>
    </source>
</evidence>
<proteinExistence type="predicted"/>